<evidence type="ECO:0000313" key="1">
    <source>
        <dbReference type="EMBL" id="ACI04488.1"/>
    </source>
</evidence>
<name>C8XT95_9BACT</name>
<dbReference type="EMBL" id="FJ151552">
    <property type="protein sequence ID" value="ACI04488.1"/>
    <property type="molecule type" value="Genomic_DNA"/>
</dbReference>
<sequence>MEGDRDKTGGVPLRDILAANFCANRDYRLVLFDRLPPDQQEVLRDLTKDPEFYGVLLPPEGSSRKAKSVCQSTALLLFTLMEPGPLPAYVPSTLGATANQAIAELVLDEVLMIEHEGRFVCGSAAYELLYSEPRSESSTCAAAADLTRAALEYAQSLDLDDSNLLSARLYAYNRVPLSPRWKRLLPNREAVARWLGIESGGALRPLLEERWDRVRVTAQSEGWFQWTSPEKRASSEAGETGYKLYVSPMPDHTPDAFKAVVECLADSDAYHFKVGDDAYGLLRPDKIVIYFRSFAALEETGRRIAARLVDCPAQGVPFAAALDGSDLLSWGVDPPRQSGVLAWQERESWRLWITNRVAVAMVAAKQSQNARLAPWRFALERLRLDAIDTDTWTPMAGFGRSAAHPVAVGES</sequence>
<protein>
    <submittedName>
        <fullName evidence="1">Uncharacterized protein</fullName>
    </submittedName>
</protein>
<dbReference type="AlphaFoldDB" id="C8XT95"/>
<proteinExistence type="predicted"/>
<organism evidence="1">
    <name type="scientific">uncultured bacterium RM57</name>
    <dbReference type="NCBI Taxonomy" id="561246"/>
    <lineage>
        <taxon>Bacteria</taxon>
        <taxon>environmental samples</taxon>
    </lineage>
</organism>
<accession>C8XT95</accession>
<reference evidence="1" key="1">
    <citation type="journal article" date="2009" name="ACS Chem. Biol.">
        <title>Natural products from environmental DNA hosted in Ralstonia metallidurans.</title>
        <authorList>
            <person name="Craig J.W."/>
            <person name="Chang F.Y."/>
            <person name="Brady S.F."/>
        </authorList>
    </citation>
    <scope>NUCLEOTIDE SEQUENCE</scope>
</reference>